<dbReference type="Pfam" id="PF10014">
    <property type="entry name" value="2OG-Fe_Oxy_2"/>
    <property type="match status" value="1"/>
</dbReference>
<accession>A0ABS2WDZ8</accession>
<dbReference type="Proteomes" id="UP000760472">
    <property type="component" value="Unassembled WGS sequence"/>
</dbReference>
<reference evidence="1 2" key="1">
    <citation type="submission" date="2021-02" db="EMBL/GenBank/DDBJ databases">
        <title>A novel species of genus Amphritea isolated from a fishpond in China.</title>
        <authorList>
            <person name="Lu H."/>
        </authorList>
    </citation>
    <scope>NUCLEOTIDE SEQUENCE [LARGE SCALE GENOMIC DNA]</scope>
    <source>
        <strain evidence="1 2">RP18W</strain>
    </source>
</reference>
<evidence type="ECO:0000313" key="2">
    <source>
        <dbReference type="Proteomes" id="UP000760472"/>
    </source>
</evidence>
<dbReference type="Gene3D" id="2.60.120.620">
    <property type="entry name" value="q2cbj1_9rhob like domain"/>
    <property type="match status" value="1"/>
</dbReference>
<keyword evidence="2" id="KW-1185">Reference proteome</keyword>
<name>A0ABS2WDZ8_9GAMM</name>
<protein>
    <submittedName>
        <fullName evidence="1">2OG-Fe dioxygenase family protein</fullName>
    </submittedName>
</protein>
<dbReference type="EMBL" id="JAFFZP010000059">
    <property type="protein sequence ID" value="MBN0989846.1"/>
    <property type="molecule type" value="Genomic_DNA"/>
</dbReference>
<dbReference type="RefSeq" id="WP_205214497.1">
    <property type="nucleotide sequence ID" value="NZ_JAFFZP010000059.1"/>
</dbReference>
<gene>
    <name evidence="1" type="ORF">JW498_21000</name>
</gene>
<comment type="caution">
    <text evidence="1">The sequence shown here is derived from an EMBL/GenBank/DDBJ whole genome shotgun (WGS) entry which is preliminary data.</text>
</comment>
<sequence length="250" mass="28131">MKALLTRQDCDSVVDHSNGLKNNYFTVIHASEMQSYLGCSAKQVQEFIDEWQHLTLNTYMGDGGTYRYRRYGQLDKMATSNSLTLLPHQAYEQRKEVNYLNGDIARWFDPLTSSFVNSQVLQSTLLFLANLYDQTLGQATDWNIRLHPYRIVASTGQLGQPAPEGLHRDGVTYIASMMIQRQNASGGVTTLTDNQRQLKSTIELAQTFDIVIADDDRAMHDVSAVCPVNDQALAIRDVLVIAFTKKESEA</sequence>
<dbReference type="GO" id="GO:0051213">
    <property type="term" value="F:dioxygenase activity"/>
    <property type="evidence" value="ECO:0007669"/>
    <property type="project" value="UniProtKB-KW"/>
</dbReference>
<proteinExistence type="predicted"/>
<keyword evidence="1" id="KW-0560">Oxidoreductase</keyword>
<organism evidence="1 2">
    <name type="scientific">Amphritea pacifica</name>
    <dbReference type="NCBI Taxonomy" id="2811233"/>
    <lineage>
        <taxon>Bacteria</taxon>
        <taxon>Pseudomonadati</taxon>
        <taxon>Pseudomonadota</taxon>
        <taxon>Gammaproteobacteria</taxon>
        <taxon>Oceanospirillales</taxon>
        <taxon>Oceanospirillaceae</taxon>
        <taxon>Amphritea</taxon>
    </lineage>
</organism>
<keyword evidence="1" id="KW-0223">Dioxygenase</keyword>
<dbReference type="InterPro" id="IPR018724">
    <property type="entry name" value="2OG-Fe_dioxygenase"/>
</dbReference>
<evidence type="ECO:0000313" key="1">
    <source>
        <dbReference type="EMBL" id="MBN0989846.1"/>
    </source>
</evidence>